<dbReference type="WBParaSite" id="ACRNAN_scaffold5084.g14277.t1">
    <property type="protein sequence ID" value="ACRNAN_scaffold5084.g14277.t1"/>
    <property type="gene ID" value="ACRNAN_scaffold5084.g14277"/>
</dbReference>
<accession>A0A914E0C7</accession>
<evidence type="ECO:0000313" key="1">
    <source>
        <dbReference type="Proteomes" id="UP000887540"/>
    </source>
</evidence>
<reference evidence="2" key="1">
    <citation type="submission" date="2022-11" db="UniProtKB">
        <authorList>
            <consortium name="WormBaseParasite"/>
        </authorList>
    </citation>
    <scope>IDENTIFICATION</scope>
</reference>
<name>A0A914E0C7_9BILA</name>
<evidence type="ECO:0000313" key="2">
    <source>
        <dbReference type="WBParaSite" id="ACRNAN_scaffold5084.g14277.t1"/>
    </source>
</evidence>
<keyword evidence="1" id="KW-1185">Reference proteome</keyword>
<protein>
    <submittedName>
        <fullName evidence="2">Uncharacterized protein</fullName>
    </submittedName>
</protein>
<proteinExistence type="predicted"/>
<dbReference type="AlphaFoldDB" id="A0A914E0C7"/>
<organism evidence="1 2">
    <name type="scientific">Acrobeloides nanus</name>
    <dbReference type="NCBI Taxonomy" id="290746"/>
    <lineage>
        <taxon>Eukaryota</taxon>
        <taxon>Metazoa</taxon>
        <taxon>Ecdysozoa</taxon>
        <taxon>Nematoda</taxon>
        <taxon>Chromadorea</taxon>
        <taxon>Rhabditida</taxon>
        <taxon>Tylenchina</taxon>
        <taxon>Cephalobomorpha</taxon>
        <taxon>Cephaloboidea</taxon>
        <taxon>Cephalobidae</taxon>
        <taxon>Acrobeloides</taxon>
    </lineage>
</organism>
<sequence length="213" mass="24914">MSTFTNAQKAKCILWLAKYDDIEVVQEKFWKESDEGHSGIKIPTKAEIRQWYGDFYKTGVLTENSQASGENTNFNEEAKKNNDVPSVVDLHTTEYEKETGILNFFGFKKIHKCHMYKMHLKEQFKEEDKESRKNFATHKVYEKPIENDDDTELGNRIHYAFTEIMPEMLEAAVEAYKSRLKMVVDTHGDFVDVHDDDEDGNKKIPKWRGSLNF</sequence>
<dbReference type="Proteomes" id="UP000887540">
    <property type="component" value="Unplaced"/>
</dbReference>